<organism evidence="1 2">
    <name type="scientific">Brenneria roseae subsp. americana</name>
    <dbReference type="NCBI Taxonomy" id="1508507"/>
    <lineage>
        <taxon>Bacteria</taxon>
        <taxon>Pseudomonadati</taxon>
        <taxon>Pseudomonadota</taxon>
        <taxon>Gammaproteobacteria</taxon>
        <taxon>Enterobacterales</taxon>
        <taxon>Pectobacteriaceae</taxon>
        <taxon>Brenneria</taxon>
    </lineage>
</organism>
<dbReference type="AlphaFoldDB" id="A0A2U1TQT1"/>
<gene>
    <name evidence="1" type="ORF">B4923_13045</name>
</gene>
<dbReference type="EMBL" id="QDKJ01000009">
    <property type="protein sequence ID" value="PWC11748.1"/>
    <property type="molecule type" value="Genomic_DNA"/>
</dbReference>
<evidence type="ECO:0000313" key="1">
    <source>
        <dbReference type="EMBL" id="PWC11748.1"/>
    </source>
</evidence>
<dbReference type="Proteomes" id="UP000245138">
    <property type="component" value="Unassembled WGS sequence"/>
</dbReference>
<reference evidence="1 2" key="1">
    <citation type="submission" date="2018-04" db="EMBL/GenBank/DDBJ databases">
        <title>Brenneria corticis sp.nov.</title>
        <authorList>
            <person name="Li Y."/>
        </authorList>
    </citation>
    <scope>NUCLEOTIDE SEQUENCE [LARGE SCALE GENOMIC DNA]</scope>
    <source>
        <strain evidence="1 2">LMG 27715</strain>
    </source>
</reference>
<name>A0A2U1TQT1_9GAMM</name>
<protein>
    <submittedName>
        <fullName evidence="1">Uncharacterized protein</fullName>
    </submittedName>
</protein>
<comment type="caution">
    <text evidence="1">The sequence shown here is derived from an EMBL/GenBank/DDBJ whole genome shotgun (WGS) entry which is preliminary data.</text>
</comment>
<accession>A0A2U1TQT1</accession>
<sequence>MQLERRRVYCSKHIMNIFPPYKMYIKSQVNLFDSATFFSSHSNIVIFMRVTSVITSFQEMGFQE</sequence>
<evidence type="ECO:0000313" key="2">
    <source>
        <dbReference type="Proteomes" id="UP000245138"/>
    </source>
</evidence>
<proteinExistence type="predicted"/>
<keyword evidence="2" id="KW-1185">Reference proteome</keyword>